<feature type="compositionally biased region" description="Polar residues" evidence="4">
    <location>
        <begin position="51"/>
        <end position="61"/>
    </location>
</feature>
<keyword evidence="2" id="KW-0689">Ribosomal protein</keyword>
<dbReference type="AlphaFoldDB" id="A0A2S4UWQ6"/>
<comment type="similarity">
    <text evidence="1">Belongs to the bacterial ribosomal protein bL34 family.</text>
</comment>
<dbReference type="NCBIfam" id="TIGR01030">
    <property type="entry name" value="rpmH_bact"/>
    <property type="match status" value="1"/>
</dbReference>
<name>A0A2S4UWQ6_9BASI</name>
<dbReference type="Pfam" id="PF00468">
    <property type="entry name" value="Ribosomal_L34"/>
    <property type="match status" value="1"/>
</dbReference>
<dbReference type="InterPro" id="IPR000271">
    <property type="entry name" value="Ribosomal_bL34"/>
</dbReference>
<gene>
    <name evidence="6" type="ORF">PSTT_12388</name>
</gene>
<evidence type="ECO:0000313" key="7">
    <source>
        <dbReference type="Proteomes" id="UP000239156"/>
    </source>
</evidence>
<feature type="chain" id="PRO_5015510525" evidence="5">
    <location>
        <begin position="25"/>
        <end position="151"/>
    </location>
</feature>
<evidence type="ECO:0000256" key="3">
    <source>
        <dbReference type="ARBA" id="ARBA00023274"/>
    </source>
</evidence>
<dbReference type="Gene3D" id="1.10.287.3980">
    <property type="match status" value="1"/>
</dbReference>
<comment type="caution">
    <text evidence="6">The sequence shown here is derived from an EMBL/GenBank/DDBJ whole genome shotgun (WGS) entry which is preliminary data.</text>
</comment>
<keyword evidence="5" id="KW-0732">Signal</keyword>
<keyword evidence="7" id="KW-1185">Reference proteome</keyword>
<evidence type="ECO:0000256" key="5">
    <source>
        <dbReference type="SAM" id="SignalP"/>
    </source>
</evidence>
<dbReference type="PANTHER" id="PTHR14503">
    <property type="entry name" value="MITOCHONDRIAL RIBOSOMAL PROTEIN 34 FAMILY MEMBER"/>
    <property type="match status" value="1"/>
</dbReference>
<dbReference type="GO" id="GO:0006412">
    <property type="term" value="P:translation"/>
    <property type="evidence" value="ECO:0007669"/>
    <property type="project" value="InterPro"/>
</dbReference>
<sequence>MKSRYRTFLPLTLLLYIAPYPSRWNEIDTANQCGLSNEFITTRPSDDRLHTNLSNSTTPGYPQSPSNQPPPRRDRFISRGNTYQPSQLKRKRRHGFLARMKTKTGRKSYSDGRLRAENILAINVFVVSYRFLEADSFFVSSSLFLFSLLPV</sequence>
<dbReference type="VEuPathDB" id="FungiDB:PSHT_14028"/>
<feature type="region of interest" description="Disordered" evidence="4">
    <location>
        <begin position="41"/>
        <end position="84"/>
    </location>
</feature>
<dbReference type="VEuPathDB" id="FungiDB:PSTT_12388"/>
<evidence type="ECO:0000256" key="4">
    <source>
        <dbReference type="SAM" id="MobiDB-lite"/>
    </source>
</evidence>
<dbReference type="EMBL" id="PKSL01000156">
    <property type="protein sequence ID" value="POW01585.1"/>
    <property type="molecule type" value="Genomic_DNA"/>
</dbReference>
<feature type="signal peptide" evidence="5">
    <location>
        <begin position="1"/>
        <end position="24"/>
    </location>
</feature>
<organism evidence="6 7">
    <name type="scientific">Puccinia striiformis</name>
    <dbReference type="NCBI Taxonomy" id="27350"/>
    <lineage>
        <taxon>Eukaryota</taxon>
        <taxon>Fungi</taxon>
        <taxon>Dikarya</taxon>
        <taxon>Basidiomycota</taxon>
        <taxon>Pucciniomycotina</taxon>
        <taxon>Pucciniomycetes</taxon>
        <taxon>Pucciniales</taxon>
        <taxon>Pucciniaceae</taxon>
        <taxon>Puccinia</taxon>
    </lineage>
</organism>
<proteinExistence type="inferred from homology"/>
<dbReference type="PANTHER" id="PTHR14503:SF4">
    <property type="entry name" value="LARGE RIBOSOMAL SUBUNIT PROTEIN BL34M"/>
    <property type="match status" value="1"/>
</dbReference>
<evidence type="ECO:0000256" key="2">
    <source>
        <dbReference type="ARBA" id="ARBA00022980"/>
    </source>
</evidence>
<reference evidence="6" key="1">
    <citation type="submission" date="2017-12" db="EMBL/GenBank/DDBJ databases">
        <title>Gene loss provides genomic basis for host adaptation in cereal stripe rust fungi.</title>
        <authorList>
            <person name="Xia C."/>
        </authorList>
    </citation>
    <scope>NUCLEOTIDE SEQUENCE [LARGE SCALE GENOMIC DNA]</scope>
    <source>
        <strain evidence="6">93-210</strain>
    </source>
</reference>
<accession>A0A2S4UWQ6</accession>
<evidence type="ECO:0000313" key="6">
    <source>
        <dbReference type="EMBL" id="POW01585.1"/>
    </source>
</evidence>
<dbReference type="Proteomes" id="UP000239156">
    <property type="component" value="Unassembled WGS sequence"/>
</dbReference>
<dbReference type="GO" id="GO:0005762">
    <property type="term" value="C:mitochondrial large ribosomal subunit"/>
    <property type="evidence" value="ECO:0007669"/>
    <property type="project" value="TreeGrafter"/>
</dbReference>
<dbReference type="GO" id="GO:0003735">
    <property type="term" value="F:structural constituent of ribosome"/>
    <property type="evidence" value="ECO:0007669"/>
    <property type="project" value="InterPro"/>
</dbReference>
<protein>
    <submittedName>
        <fullName evidence="6">Uncharacterized protein</fullName>
    </submittedName>
</protein>
<keyword evidence="3" id="KW-0687">Ribonucleoprotein</keyword>
<evidence type="ECO:0000256" key="1">
    <source>
        <dbReference type="ARBA" id="ARBA00010111"/>
    </source>
</evidence>